<organism evidence="2 3">
    <name type="scientific">Vibrio maritimus</name>
    <dbReference type="NCBI Taxonomy" id="990268"/>
    <lineage>
        <taxon>Bacteria</taxon>
        <taxon>Pseudomonadati</taxon>
        <taxon>Pseudomonadota</taxon>
        <taxon>Gammaproteobacteria</taxon>
        <taxon>Vibrionales</taxon>
        <taxon>Vibrionaceae</taxon>
        <taxon>Vibrio</taxon>
    </lineage>
</organism>
<evidence type="ECO:0000256" key="1">
    <source>
        <dbReference type="ARBA" id="ARBA00022917"/>
    </source>
</evidence>
<dbReference type="EC" id="6.1.1.3" evidence="2"/>
<name>A0A090SHW9_9VIBR</name>
<keyword evidence="2" id="KW-0436">Ligase</keyword>
<dbReference type="InterPro" id="IPR045864">
    <property type="entry name" value="aa-tRNA-synth_II/BPL/LPL"/>
</dbReference>
<comment type="caution">
    <text evidence="2">The sequence shown here is derived from an EMBL/GenBank/DDBJ whole genome shotgun (WGS) entry which is preliminary data.</text>
</comment>
<gene>
    <name evidence="2" type="ORF">JCM19235_2445</name>
</gene>
<dbReference type="GO" id="GO:0004829">
    <property type="term" value="F:threonine-tRNA ligase activity"/>
    <property type="evidence" value="ECO:0007669"/>
    <property type="project" value="UniProtKB-EC"/>
</dbReference>
<dbReference type="EMBL" id="BBMR01000003">
    <property type="protein sequence ID" value="GAL19022.1"/>
    <property type="molecule type" value="Genomic_DNA"/>
</dbReference>
<dbReference type="STRING" id="990268.JCM19235_2445"/>
<keyword evidence="1" id="KW-0648">Protein biosynthesis</keyword>
<dbReference type="GO" id="GO:0005829">
    <property type="term" value="C:cytosol"/>
    <property type="evidence" value="ECO:0007669"/>
    <property type="project" value="TreeGrafter"/>
</dbReference>
<sequence>MDENNERQVPVMIHRAILGSLERFIGILIEEYAASSQRGCRQNRLLS</sequence>
<dbReference type="Proteomes" id="UP000029228">
    <property type="component" value="Unassembled WGS sequence"/>
</dbReference>
<evidence type="ECO:0000313" key="3">
    <source>
        <dbReference type="Proteomes" id="UP000029228"/>
    </source>
</evidence>
<accession>A0A090SHW9</accession>
<dbReference type="GO" id="GO:0006435">
    <property type="term" value="P:threonyl-tRNA aminoacylation"/>
    <property type="evidence" value="ECO:0007669"/>
    <property type="project" value="TreeGrafter"/>
</dbReference>
<keyword evidence="2" id="KW-0030">Aminoacyl-tRNA synthetase</keyword>
<proteinExistence type="predicted"/>
<protein>
    <submittedName>
        <fullName evidence="2">Threonyl-tRNA synthetase</fullName>
        <ecNumber evidence="2">6.1.1.3</ecNumber>
    </submittedName>
</protein>
<keyword evidence="3" id="KW-1185">Reference proteome</keyword>
<reference evidence="2 3" key="1">
    <citation type="submission" date="2014-09" db="EMBL/GenBank/DDBJ databases">
        <title>Vibrio maritimus JCM 19235. (C45) whole genome shotgun sequence.</title>
        <authorList>
            <person name="Sawabe T."/>
            <person name="Meirelles P."/>
            <person name="Nakanishi M."/>
            <person name="Sayaka M."/>
            <person name="Hattori M."/>
            <person name="Ohkuma M."/>
        </authorList>
    </citation>
    <scope>NUCLEOTIDE SEQUENCE [LARGE SCALE GENOMIC DNA]</scope>
    <source>
        <strain evidence="3">JCM19235</strain>
    </source>
</reference>
<dbReference type="SUPFAM" id="SSF55681">
    <property type="entry name" value="Class II aaRS and biotin synthetases"/>
    <property type="match status" value="1"/>
</dbReference>
<dbReference type="Gene3D" id="3.30.930.10">
    <property type="entry name" value="Bira Bifunctional Protein, Domain 2"/>
    <property type="match status" value="1"/>
</dbReference>
<dbReference type="PANTHER" id="PTHR11451">
    <property type="entry name" value="THREONINE-TRNA LIGASE"/>
    <property type="match status" value="1"/>
</dbReference>
<evidence type="ECO:0000313" key="2">
    <source>
        <dbReference type="EMBL" id="GAL19022.1"/>
    </source>
</evidence>
<dbReference type="PANTHER" id="PTHR11451:SF44">
    <property type="entry name" value="THREONINE--TRNA LIGASE, CHLOROPLASTIC_MITOCHONDRIAL 2"/>
    <property type="match status" value="1"/>
</dbReference>
<dbReference type="AlphaFoldDB" id="A0A090SHW9"/>